<dbReference type="EMBL" id="JAIWYP010000002">
    <property type="protein sequence ID" value="KAH3873302.1"/>
    <property type="molecule type" value="Genomic_DNA"/>
</dbReference>
<sequence>MNADVADFFQAPYNTVRYSIIGDDIAPSLFAINPSTGMISYASNSNINLDGSSQYRVCAGF</sequence>
<dbReference type="AlphaFoldDB" id="A0A9D4RNX4"/>
<reference evidence="1" key="2">
    <citation type="submission" date="2020-11" db="EMBL/GenBank/DDBJ databases">
        <authorList>
            <person name="McCartney M.A."/>
            <person name="Auch B."/>
            <person name="Kono T."/>
            <person name="Mallez S."/>
            <person name="Becker A."/>
            <person name="Gohl D.M."/>
            <person name="Silverstein K.A.T."/>
            <person name="Koren S."/>
            <person name="Bechman K.B."/>
            <person name="Herman A."/>
            <person name="Abrahante J.E."/>
            <person name="Garbe J."/>
        </authorList>
    </citation>
    <scope>NUCLEOTIDE SEQUENCE</scope>
    <source>
        <strain evidence="1">Duluth1</strain>
        <tissue evidence="1">Whole animal</tissue>
    </source>
</reference>
<accession>A0A9D4RNX4</accession>
<evidence type="ECO:0008006" key="3">
    <source>
        <dbReference type="Google" id="ProtNLM"/>
    </source>
</evidence>
<keyword evidence="2" id="KW-1185">Reference proteome</keyword>
<protein>
    <recommendedName>
        <fullName evidence="3">Cadherin domain-containing protein</fullName>
    </recommendedName>
</protein>
<organism evidence="1 2">
    <name type="scientific">Dreissena polymorpha</name>
    <name type="common">Zebra mussel</name>
    <name type="synonym">Mytilus polymorpha</name>
    <dbReference type="NCBI Taxonomy" id="45954"/>
    <lineage>
        <taxon>Eukaryota</taxon>
        <taxon>Metazoa</taxon>
        <taxon>Spiralia</taxon>
        <taxon>Lophotrochozoa</taxon>
        <taxon>Mollusca</taxon>
        <taxon>Bivalvia</taxon>
        <taxon>Autobranchia</taxon>
        <taxon>Heteroconchia</taxon>
        <taxon>Euheterodonta</taxon>
        <taxon>Imparidentia</taxon>
        <taxon>Neoheterodontei</taxon>
        <taxon>Myida</taxon>
        <taxon>Dreissenoidea</taxon>
        <taxon>Dreissenidae</taxon>
        <taxon>Dreissena</taxon>
    </lineage>
</organism>
<evidence type="ECO:0000313" key="2">
    <source>
        <dbReference type="Proteomes" id="UP000828390"/>
    </source>
</evidence>
<proteinExistence type="predicted"/>
<reference evidence="1" key="1">
    <citation type="journal article" date="2019" name="bioRxiv">
        <title>The Genome of the Zebra Mussel, Dreissena polymorpha: A Resource for Invasive Species Research.</title>
        <authorList>
            <person name="McCartney M.A."/>
            <person name="Auch B."/>
            <person name="Kono T."/>
            <person name="Mallez S."/>
            <person name="Zhang Y."/>
            <person name="Obille A."/>
            <person name="Becker A."/>
            <person name="Abrahante J.E."/>
            <person name="Garbe J."/>
            <person name="Badalamenti J.P."/>
            <person name="Herman A."/>
            <person name="Mangelson H."/>
            <person name="Liachko I."/>
            <person name="Sullivan S."/>
            <person name="Sone E.D."/>
            <person name="Koren S."/>
            <person name="Silverstein K.A.T."/>
            <person name="Beckman K.B."/>
            <person name="Gohl D.M."/>
        </authorList>
    </citation>
    <scope>NUCLEOTIDE SEQUENCE</scope>
    <source>
        <strain evidence="1">Duluth1</strain>
        <tissue evidence="1">Whole animal</tissue>
    </source>
</reference>
<comment type="caution">
    <text evidence="1">The sequence shown here is derived from an EMBL/GenBank/DDBJ whole genome shotgun (WGS) entry which is preliminary data.</text>
</comment>
<dbReference type="Proteomes" id="UP000828390">
    <property type="component" value="Unassembled WGS sequence"/>
</dbReference>
<dbReference type="Gene3D" id="2.60.40.60">
    <property type="entry name" value="Cadherins"/>
    <property type="match status" value="1"/>
</dbReference>
<name>A0A9D4RNX4_DREPO</name>
<evidence type="ECO:0000313" key="1">
    <source>
        <dbReference type="EMBL" id="KAH3873302.1"/>
    </source>
</evidence>
<gene>
    <name evidence="1" type="ORF">DPMN_036534</name>
</gene>